<sequence>MSVIDTPLALPKTVLLTAWTMVELGDPHPVLGSNLHYWMPADAVGEQHEHAMTLLTRQRAARNGRLSPLWTDTLRTIAFADHEFYSWCAFADGSSCAVLVASRGRDAVRVIVNDHVVVFEPIEAKWLASSLLETLPDVDGAAIRSVSVRQEDYENPDARPASPLAEPPDTRDAELLLDTMAAPRDALHQLYAAVRGIEGSRFRSSPITAIDLTGRGRVLTYLTGDDYVNLASGTPREIVKTLNDTATALA</sequence>
<dbReference type="RefSeq" id="WP_091304907.1">
    <property type="nucleotide sequence ID" value="NZ_FNSO01000003.1"/>
</dbReference>
<evidence type="ECO:0000256" key="3">
    <source>
        <dbReference type="ARBA" id="ARBA00022490"/>
    </source>
</evidence>
<gene>
    <name evidence="6" type="ORF">SAMN04489727_1275</name>
</gene>
<comment type="subcellular location">
    <subcellularLocation>
        <location evidence="1">Cytoplasm</location>
    </subcellularLocation>
</comment>
<dbReference type="Proteomes" id="UP000199622">
    <property type="component" value="Unassembled WGS sequence"/>
</dbReference>
<feature type="region of interest" description="Disordered" evidence="5">
    <location>
        <begin position="149"/>
        <end position="169"/>
    </location>
</feature>
<evidence type="ECO:0000256" key="1">
    <source>
        <dbReference type="ARBA" id="ARBA00004496"/>
    </source>
</evidence>
<evidence type="ECO:0000256" key="2">
    <source>
        <dbReference type="ARBA" id="ARBA00006411"/>
    </source>
</evidence>
<evidence type="ECO:0000256" key="5">
    <source>
        <dbReference type="SAM" id="MobiDB-lite"/>
    </source>
</evidence>
<dbReference type="InterPro" id="IPR025734">
    <property type="entry name" value="EspG"/>
</dbReference>
<name>A0A1H4IXR7_9PSEU</name>
<evidence type="ECO:0000313" key="7">
    <source>
        <dbReference type="Proteomes" id="UP000199622"/>
    </source>
</evidence>
<dbReference type="Pfam" id="PF14011">
    <property type="entry name" value="ESX-1_EspG"/>
    <property type="match status" value="1"/>
</dbReference>
<accession>A0A1H4IXR7</accession>
<protein>
    <submittedName>
        <fullName evidence="6">EspG family protein</fullName>
    </submittedName>
</protein>
<organism evidence="6 7">
    <name type="scientific">Amycolatopsis tolypomycina</name>
    <dbReference type="NCBI Taxonomy" id="208445"/>
    <lineage>
        <taxon>Bacteria</taxon>
        <taxon>Bacillati</taxon>
        <taxon>Actinomycetota</taxon>
        <taxon>Actinomycetes</taxon>
        <taxon>Pseudonocardiales</taxon>
        <taxon>Pseudonocardiaceae</taxon>
        <taxon>Amycolatopsis</taxon>
    </lineage>
</organism>
<proteinExistence type="inferred from homology"/>
<keyword evidence="4" id="KW-0143">Chaperone</keyword>
<keyword evidence="3" id="KW-0963">Cytoplasm</keyword>
<dbReference type="STRING" id="208445.SAMN04489727_1275"/>
<evidence type="ECO:0000256" key="4">
    <source>
        <dbReference type="ARBA" id="ARBA00023186"/>
    </source>
</evidence>
<dbReference type="EMBL" id="FNSO01000003">
    <property type="protein sequence ID" value="SEB38911.1"/>
    <property type="molecule type" value="Genomic_DNA"/>
</dbReference>
<dbReference type="OrthoDB" id="3612957at2"/>
<keyword evidence="7" id="KW-1185">Reference proteome</keyword>
<evidence type="ECO:0000313" key="6">
    <source>
        <dbReference type="EMBL" id="SEB38911.1"/>
    </source>
</evidence>
<dbReference type="AlphaFoldDB" id="A0A1H4IXR7"/>
<comment type="similarity">
    <text evidence="2">Belongs to the EspG family.</text>
</comment>
<reference evidence="7" key="1">
    <citation type="submission" date="2016-10" db="EMBL/GenBank/DDBJ databases">
        <authorList>
            <person name="Varghese N."/>
            <person name="Submissions S."/>
        </authorList>
    </citation>
    <scope>NUCLEOTIDE SEQUENCE [LARGE SCALE GENOMIC DNA]</scope>
    <source>
        <strain evidence="7">DSM 44544</strain>
    </source>
</reference>